<dbReference type="InterPro" id="IPR036397">
    <property type="entry name" value="RNaseH_sf"/>
</dbReference>
<proteinExistence type="predicted"/>
<dbReference type="PANTHER" id="PTHR47326:SF1">
    <property type="entry name" value="HTH PSQ-TYPE DOMAIN-CONTAINING PROTEIN"/>
    <property type="match status" value="1"/>
</dbReference>
<organism evidence="1 2">
    <name type="scientific">Parnassius mnemosyne</name>
    <name type="common">clouded apollo</name>
    <dbReference type="NCBI Taxonomy" id="213953"/>
    <lineage>
        <taxon>Eukaryota</taxon>
        <taxon>Metazoa</taxon>
        <taxon>Ecdysozoa</taxon>
        <taxon>Arthropoda</taxon>
        <taxon>Hexapoda</taxon>
        <taxon>Insecta</taxon>
        <taxon>Pterygota</taxon>
        <taxon>Neoptera</taxon>
        <taxon>Endopterygota</taxon>
        <taxon>Lepidoptera</taxon>
        <taxon>Glossata</taxon>
        <taxon>Ditrysia</taxon>
        <taxon>Papilionoidea</taxon>
        <taxon>Papilionidae</taxon>
        <taxon>Parnassiinae</taxon>
        <taxon>Parnassini</taxon>
        <taxon>Parnassius</taxon>
        <taxon>Driopa</taxon>
    </lineage>
</organism>
<keyword evidence="2" id="KW-1185">Reference proteome</keyword>
<dbReference type="Gene3D" id="3.30.420.10">
    <property type="entry name" value="Ribonuclease H-like superfamily/Ribonuclease H"/>
    <property type="match status" value="1"/>
</dbReference>
<name>A0AAV1M8W0_9NEOP</name>
<protein>
    <recommendedName>
        <fullName evidence="3">Transposase</fullName>
    </recommendedName>
</protein>
<evidence type="ECO:0008006" key="3">
    <source>
        <dbReference type="Google" id="ProtNLM"/>
    </source>
</evidence>
<gene>
    <name evidence="1" type="ORF">PARMNEM_LOCUS21174</name>
</gene>
<dbReference type="AlphaFoldDB" id="A0AAV1M8W0"/>
<comment type="caution">
    <text evidence="1">The sequence shown here is derived from an EMBL/GenBank/DDBJ whole genome shotgun (WGS) entry which is preliminary data.</text>
</comment>
<dbReference type="PANTHER" id="PTHR47326">
    <property type="entry name" value="TRANSPOSABLE ELEMENT TC3 TRANSPOSASE-LIKE PROTEIN"/>
    <property type="match status" value="1"/>
</dbReference>
<dbReference type="GO" id="GO:0003676">
    <property type="term" value="F:nucleic acid binding"/>
    <property type="evidence" value="ECO:0007669"/>
    <property type="project" value="InterPro"/>
</dbReference>
<reference evidence="1 2" key="1">
    <citation type="submission" date="2023-11" db="EMBL/GenBank/DDBJ databases">
        <authorList>
            <person name="Hedman E."/>
            <person name="Englund M."/>
            <person name="Stromberg M."/>
            <person name="Nyberg Akerstrom W."/>
            <person name="Nylinder S."/>
            <person name="Jareborg N."/>
            <person name="Kallberg Y."/>
            <person name="Kronander E."/>
        </authorList>
    </citation>
    <scope>NUCLEOTIDE SEQUENCE [LARGE SCALE GENOMIC DNA]</scope>
</reference>
<evidence type="ECO:0000313" key="2">
    <source>
        <dbReference type="Proteomes" id="UP001314205"/>
    </source>
</evidence>
<dbReference type="EMBL" id="CAVLGL010000148">
    <property type="protein sequence ID" value="CAK1602704.1"/>
    <property type="molecule type" value="Genomic_DNA"/>
</dbReference>
<accession>A0AAV1M8W0</accession>
<sequence>MDGHIKWKSNWAPEIQGYLHGNSYLNFLQNDLPELLEYLPLRDLQNMWFQNDGCPAHYARLVREYLNQEYPGRWIGRLGPILWPPRSPDLNPLDFFYWGYLKDRVYSKPISTLDELRQNITQATDHINGRRYARRIKRSFLRRCHACINAGGQQFEHLL</sequence>
<dbReference type="Proteomes" id="UP001314205">
    <property type="component" value="Unassembled WGS sequence"/>
</dbReference>
<evidence type="ECO:0000313" key="1">
    <source>
        <dbReference type="EMBL" id="CAK1602704.1"/>
    </source>
</evidence>